<keyword evidence="2" id="KW-0067">ATP-binding</keyword>
<dbReference type="EMBL" id="CP024899">
    <property type="protein sequence ID" value="ATX67504.1"/>
    <property type="molecule type" value="Genomic_DNA"/>
</dbReference>
<dbReference type="Proteomes" id="UP000228948">
    <property type="component" value="Chromosome"/>
</dbReference>
<gene>
    <name evidence="3" type="ORF">BG454_18185</name>
</gene>
<keyword evidence="1" id="KW-0547">Nucleotide-binding</keyword>
<dbReference type="GO" id="GO:0005524">
    <property type="term" value="F:ATP binding"/>
    <property type="evidence" value="ECO:0007669"/>
    <property type="project" value="UniProtKB-KW"/>
</dbReference>
<dbReference type="InterPro" id="IPR017871">
    <property type="entry name" value="ABC_transporter-like_CS"/>
</dbReference>
<dbReference type="GO" id="GO:0016887">
    <property type="term" value="F:ATP hydrolysis activity"/>
    <property type="evidence" value="ECO:0007669"/>
    <property type="project" value="InterPro"/>
</dbReference>
<protein>
    <recommendedName>
        <fullName evidence="5">ABC transporter ATP-binding protein</fullName>
    </recommendedName>
</protein>
<dbReference type="SUPFAM" id="SSF52540">
    <property type="entry name" value="P-loop containing nucleoside triphosphate hydrolases"/>
    <property type="match status" value="1"/>
</dbReference>
<keyword evidence="4" id="KW-1185">Reference proteome</keyword>
<proteinExistence type="predicted"/>
<reference evidence="3 4" key="1">
    <citation type="submission" date="2017-11" db="EMBL/GenBank/DDBJ databases">
        <title>Revised Sequence and Annotation of the Rhodobaca barguzinensis strain alga05 Genome.</title>
        <authorList>
            <person name="Kopejtka K."/>
            <person name="Tomasch J.M."/>
            <person name="Bunk B."/>
            <person name="Koblizek M."/>
        </authorList>
    </citation>
    <scope>NUCLEOTIDE SEQUENCE [LARGE SCALE GENOMIC DNA]</scope>
    <source>
        <strain evidence="4">alga05</strain>
    </source>
</reference>
<evidence type="ECO:0000256" key="2">
    <source>
        <dbReference type="ARBA" id="ARBA00022840"/>
    </source>
</evidence>
<dbReference type="PANTHER" id="PTHR46743">
    <property type="entry name" value="TEICHOIC ACIDS EXPORT ATP-BINDING PROTEIN TAGH"/>
    <property type="match status" value="1"/>
</dbReference>
<evidence type="ECO:0000256" key="1">
    <source>
        <dbReference type="ARBA" id="ARBA00022741"/>
    </source>
</evidence>
<name>A0A2K8KDI9_9RHOB</name>
<dbReference type="AlphaFoldDB" id="A0A2K8KDI9"/>
<dbReference type="InterPro" id="IPR027417">
    <property type="entry name" value="P-loop_NTPase"/>
</dbReference>
<dbReference type="PROSITE" id="PS00211">
    <property type="entry name" value="ABC_TRANSPORTER_1"/>
    <property type="match status" value="1"/>
</dbReference>
<dbReference type="STRING" id="441209.GCA_001870665_03383"/>
<sequence length="354" mass="39999">MISTAQRRNHQRYDSPWLTLQSLHPKSPERKRAALAEFRARTQIVDPQADVQARMGVFSNFQQQLAEALVEFDLLSQTADANDPRMRQLNRRIEAIRHRIRDERLNFTKHDVTIDDTEDDTDYLRLIAQFERLQVDQVFAEATYQAALTAMDAGRSNASRQNLYLANFIQPTRAQRAQYPQTTLLNMVSGTMRPDTNEIISDGSISFTVAYSGNFHKDMAGAQNTRFLARVYGVDTDELCDFVEDFAEIGSHFHMPVRTYSSGMKARLAFGVSMGIKIDTYLIDEATATGDARFKCKSKDVFRARTAEASAVMVSHSMSDIRAFCDAGLVLNDGQIEAFDDIEEAIARHQGFLA</sequence>
<evidence type="ECO:0008006" key="5">
    <source>
        <dbReference type="Google" id="ProtNLM"/>
    </source>
</evidence>
<dbReference type="KEGG" id="rbg:BG454_18185"/>
<accession>A0A2K8KDI9</accession>
<dbReference type="Gene3D" id="3.40.50.300">
    <property type="entry name" value="P-loop containing nucleotide triphosphate hydrolases"/>
    <property type="match status" value="1"/>
</dbReference>
<evidence type="ECO:0000313" key="3">
    <source>
        <dbReference type="EMBL" id="ATX67504.1"/>
    </source>
</evidence>
<dbReference type="InterPro" id="IPR050683">
    <property type="entry name" value="Bact_Polysacc_Export_ATP-bd"/>
</dbReference>
<dbReference type="PANTHER" id="PTHR46743:SF2">
    <property type="entry name" value="TEICHOIC ACIDS EXPORT ATP-BINDING PROTEIN TAGH"/>
    <property type="match status" value="1"/>
</dbReference>
<organism evidence="3 4">
    <name type="scientific">Roseinatronobacter bogoriensis subsp. barguzinensis</name>
    <dbReference type="NCBI Taxonomy" id="441209"/>
    <lineage>
        <taxon>Bacteria</taxon>
        <taxon>Pseudomonadati</taxon>
        <taxon>Pseudomonadota</taxon>
        <taxon>Alphaproteobacteria</taxon>
        <taxon>Rhodobacterales</taxon>
        <taxon>Paracoccaceae</taxon>
        <taxon>Roseinatronobacter</taxon>
    </lineage>
</organism>
<evidence type="ECO:0000313" key="4">
    <source>
        <dbReference type="Proteomes" id="UP000228948"/>
    </source>
</evidence>